<keyword evidence="7" id="KW-0966">Cell projection</keyword>
<evidence type="ECO:0000256" key="6">
    <source>
        <dbReference type="ARBA" id="ARBA00023212"/>
    </source>
</evidence>
<dbReference type="InterPro" id="IPR026201">
    <property type="entry name" value="Cep290"/>
</dbReference>
<evidence type="ECO:0000256" key="9">
    <source>
        <dbReference type="SAM" id="MobiDB-lite"/>
    </source>
</evidence>
<keyword evidence="5 8" id="KW-0175">Coiled coil</keyword>
<keyword evidence="6" id="KW-0206">Cytoskeleton</keyword>
<evidence type="ECO:0000313" key="12">
    <source>
        <dbReference type="RefSeq" id="XP_067168952.1"/>
    </source>
</evidence>
<keyword evidence="11" id="KW-1185">Reference proteome</keyword>
<dbReference type="GeneID" id="106488723"/>
<feature type="coiled-coil region" evidence="8">
    <location>
        <begin position="1217"/>
        <end position="1326"/>
    </location>
</feature>
<feature type="coiled-coil region" evidence="8">
    <location>
        <begin position="995"/>
        <end position="1085"/>
    </location>
</feature>
<evidence type="ECO:0000256" key="1">
    <source>
        <dbReference type="ARBA" id="ARBA00004120"/>
    </source>
</evidence>
<evidence type="ECO:0000256" key="4">
    <source>
        <dbReference type="ARBA" id="ARBA00022794"/>
    </source>
</evidence>
<accession>A0ABM4FVI2</accession>
<name>A0ABM4FVI2_9AVES</name>
<sequence length="2395" mass="280539">MAPILDWKKLMKVDPDALPHQEELADRLLETVSKVDGKDLKNEASEQLIHLFKITQSLMKMKAQEVELALEEVEKAGEEQAKCENQFKTKVMKLENELEMALRSAGGRDTRFLRDEIRQLEKQLEQKERELTDMEKELEKEKKVNEQLVLRTEDAENENIKLRRENEQLRQDIIDYQRQIDSQKETILSRRDDSDYRSQLSKKNFELVQYLDEIQNLTETNEKLDIQNQEMRKNLEESVQEMEKMTDEYNKMKLIVQQSDIFMDQLRKEKEQYKFQVQELSDQLKAKNEEDDPLMSAVNAKVEEWKKILASKDDELLEYQQMLFNLKEKMKMAQLDVDRNSVMALQQGMQERDAQIRLLTEQVEQYTKEMEKNALIIEELKNELQKDKGLSSLAQQNRIGEMQEKLKLLEERTKEAEKSAELAEADAREKDKELIETLKRMRDYELGIYGLEEAVAEIKDLKKQTKIRDHEIEILIKEANKLELKINDFLDENEELRERLGLEPKTMIDLNEFRNSKTLKQQQYRAENQILLKEIERLEEERIELKKQIRSLAQETGKRTATLGLDAGGVQMTDTCTEEKGTNKKKLDFLNIDNLAEVKAKNEYLANELSERERDLEKNRTIIVKFQSKLKELSEENKQLEQGMKEILQAVKEIQKDPSMKGGETALIIPSLDRLVNAIELKNAEGIFDVSVHLKAQVDQLTGRNEELRQELKQTRKEATDFSNQLANANEKFCFRFFGMLTAEQEREMKILFYKKPCLSLPSRTAMQKDLPIAQLKNEVCLLHQSEGANIVFRTVNLPEGMVSSSVSMINSLNEYLVHLLQELENKEQLLKQFEEAVEDYKQKFAVIRHQQGLLYKEYHSERESWQKISEEMKEEKKKLEEQKEQDATEIKEYSNLLNALQMDPNETKKLLAENNRKITVLRVNERSLTRQCTTLLEVEQHLRKENEKLKGEMTHIETAVTRKIGHLQRFKEMASFKIAALQKVLDGCVPLSELELANKQYNALTAKYRDILQKDNLLVQRTSNMEHMELTKINLEAQKVEQELRDELSNSISKAVSDADRRQIMDLEKSQMELKTEVSKLRELSDVAKMQVGALEARQQCREREVESLRMQILDYQTQSDEKAIIAKLHQRIIALQVSESSAVDKLETLALKLQKMEIHNLRLEQKLDDREQALYFARLEGRNRAKHLRQTIQSLRRQFSGALPLAQQEKFSKTMIQLQNDKLKILEEVQHAQQERRNAENRALEMELKLKSLEELLSALKDTRGAQKVIEWHMKMEELHLQELKLNRELVKQKEEMKYLNNIISEYECTINNLEEEIVQQNKFHEERQMSWDQREVELQRQLDIHDHQQNEILSTALKFEEATGSVPDPSLPLPQQLELALRKIQEHVRTILETRSTCKSLEEKLKEKETALWKAEQNVLSRDKVINELRLRLPATSERERIIAELGRKEDDPEYHHAIKIAHQTIANMQARLNQKEEVLKKYQHLLAKAREEQEEVAKKHEEDLRVLHQKLDLHTDNSLNKFKQTALELMKKPSLSLPSEKHFLCLAEMEQTIAEQDNSLASLVSKLKKTSSDLEKQKQITSMKIKEFESIRAQLQEKHSVDVERLKDEANELRNMLSQMEKELVNVKAELEAQKEANNRAPTTTLKNLVERLKSQLALKEKQQKALSKALLELRAEMTANAEQQIISAASQKEAYMNVQEIVDRQTKGLTTQIEELNNQITKFKDNLKISKNRESSVLNEMDELNQELQRKQKAFTKVLREKNEMEKENEELKKKIRRLTSIIQNKTDEQNLIDELQKKVKKLENELEKKCEETEKKSVREDKTSKEEIIRWEEGKKWQIRMEGMRNKLKEKEKETDALTKQFSTLKELYTKAEKEKITLQKKLKTTGVTVDRVVGIRASETEKDLEELRKQNLDLENEIAYMRTQQAIPRDSVVEELHLKNQYLQEKLHALQRQSSRETYSRPSTSGIGSDQYRREQEVLKENLRLSSENVELRFQLEQANKDLPRLKDQVGDLKEMCELLKKEKAEVERKLGNVRGSGRSGKTVPELEKTIGLMRKVVERVQRENEDLKKAPGVVSNEKLLSLEQENERLKSEVEKMKLHLGGHLSTRYESKTKGMEKAITENERLRKELKKEVDAGEKLRIAKNNLEVLNEKLTMQLEENIKRLNLAESRDPQLDGADSKSWKSVVVTRMHETKMKELETDIARKDQSITNLKQLLQEATEREHNADKNLQDLKEQMELLKHFSEGARTEEGLIKELQLLRLTNNQLEKEKAELAHQVEVYKLQIDTNKTEGPAADKNKNDKLMTEVADLQTQLRASDLEKQQLKKEIKKLRKELDNFDPSFFEEIEDLKYNYSEEVKKNIILEERLKQLSEDFGIHVDIPASISGD</sequence>
<organism evidence="11 12">
    <name type="scientific">Apteryx mantelli</name>
    <name type="common">North Island brown kiwi</name>
    <dbReference type="NCBI Taxonomy" id="2696672"/>
    <lineage>
        <taxon>Eukaryota</taxon>
        <taxon>Metazoa</taxon>
        <taxon>Chordata</taxon>
        <taxon>Craniata</taxon>
        <taxon>Vertebrata</taxon>
        <taxon>Euteleostomi</taxon>
        <taxon>Archelosauria</taxon>
        <taxon>Archosauria</taxon>
        <taxon>Dinosauria</taxon>
        <taxon>Saurischia</taxon>
        <taxon>Theropoda</taxon>
        <taxon>Coelurosauria</taxon>
        <taxon>Aves</taxon>
        <taxon>Palaeognathae</taxon>
        <taxon>Apterygiformes</taxon>
        <taxon>Apterygidae</taxon>
        <taxon>Apteryx</taxon>
    </lineage>
</organism>
<protein>
    <submittedName>
        <fullName evidence="12">Centrosomal protein of 290 kDa isoform X3</fullName>
    </submittedName>
</protein>
<feature type="coiled-coil region" evidence="8">
    <location>
        <begin position="1996"/>
        <end position="2178"/>
    </location>
</feature>
<evidence type="ECO:0000313" key="11">
    <source>
        <dbReference type="Proteomes" id="UP001652627"/>
    </source>
</evidence>
<feature type="coiled-coil region" evidence="8">
    <location>
        <begin position="1711"/>
        <end position="1874"/>
    </location>
</feature>
<dbReference type="PANTHER" id="PTHR18879:SF20">
    <property type="entry name" value="CENTROSOMAL PROTEIN OF 290 KDA"/>
    <property type="match status" value="1"/>
</dbReference>
<dbReference type="Pfam" id="PF16574">
    <property type="entry name" value="CEP209_CC5"/>
    <property type="match status" value="1"/>
</dbReference>
<feature type="coiled-coil region" evidence="8">
    <location>
        <begin position="810"/>
        <end position="897"/>
    </location>
</feature>
<feature type="coiled-coil region" evidence="8">
    <location>
        <begin position="2203"/>
        <end position="2381"/>
    </location>
</feature>
<evidence type="ECO:0000256" key="7">
    <source>
        <dbReference type="ARBA" id="ARBA00023273"/>
    </source>
</evidence>
<feature type="coiled-coil region" evidence="8">
    <location>
        <begin position="349"/>
        <end position="433"/>
    </location>
</feature>
<evidence type="ECO:0000256" key="3">
    <source>
        <dbReference type="ARBA" id="ARBA00022490"/>
    </source>
</evidence>
<reference evidence="11" key="1">
    <citation type="submission" date="2025-05" db="UniProtKB">
        <authorList>
            <consortium name="RefSeq"/>
        </authorList>
    </citation>
    <scope>NUCLEOTIDE SEQUENCE [LARGE SCALE GENOMIC DNA]</scope>
</reference>
<evidence type="ECO:0000256" key="8">
    <source>
        <dbReference type="SAM" id="Coils"/>
    </source>
</evidence>
<feature type="coiled-coil region" evidence="8">
    <location>
        <begin position="595"/>
        <end position="657"/>
    </location>
</feature>
<evidence type="ECO:0000256" key="5">
    <source>
        <dbReference type="ARBA" id="ARBA00023054"/>
    </source>
</evidence>
<dbReference type="InterPro" id="IPR032321">
    <property type="entry name" value="Cep209_CC5"/>
</dbReference>
<reference evidence="12" key="2">
    <citation type="submission" date="2025-08" db="UniProtKB">
        <authorList>
            <consortium name="RefSeq"/>
        </authorList>
    </citation>
    <scope>IDENTIFICATION</scope>
    <source>
        <tissue evidence="12">Blood</tissue>
    </source>
</reference>
<feature type="coiled-coil region" evidence="8">
    <location>
        <begin position="1394"/>
        <end position="1421"/>
    </location>
</feature>
<feature type="coiled-coil region" evidence="8">
    <location>
        <begin position="1462"/>
        <end position="1521"/>
    </location>
</feature>
<feature type="coiled-coil region" evidence="8">
    <location>
        <begin position="472"/>
        <end position="555"/>
    </location>
</feature>
<feature type="domain" description="Centrosomal protein of 290kDa coiled-coil region" evidence="10">
    <location>
        <begin position="1216"/>
        <end position="1343"/>
    </location>
</feature>
<feature type="coiled-coil region" evidence="8">
    <location>
        <begin position="1148"/>
        <end position="1175"/>
    </location>
</feature>
<feature type="coiled-coil region" evidence="8">
    <location>
        <begin position="691"/>
        <end position="732"/>
    </location>
</feature>
<keyword evidence="4" id="KW-0970">Cilium biogenesis/degradation</keyword>
<evidence type="ECO:0000256" key="2">
    <source>
        <dbReference type="ARBA" id="ARBA00004300"/>
    </source>
</evidence>
<proteinExistence type="predicted"/>
<feature type="coiled-coil region" evidence="8">
    <location>
        <begin position="59"/>
        <end position="290"/>
    </location>
</feature>
<dbReference type="Proteomes" id="UP001652627">
    <property type="component" value="Chromosome 1"/>
</dbReference>
<dbReference type="PANTHER" id="PTHR18879">
    <property type="entry name" value="CENTROSOMAL PROTEIN OF 290 KDA"/>
    <property type="match status" value="1"/>
</dbReference>
<keyword evidence="3" id="KW-0963">Cytoplasm</keyword>
<comment type="subcellular location">
    <subcellularLocation>
        <location evidence="1">Cytoplasm</location>
        <location evidence="1">Cytoskeleton</location>
        <location evidence="1">Cilium basal body</location>
    </subcellularLocation>
    <subcellularLocation>
        <location evidence="2">Cytoplasm</location>
        <location evidence="2">Cytoskeleton</location>
        <location evidence="2">Microtubule organizing center</location>
        <location evidence="2">Centrosome</location>
    </subcellularLocation>
</comment>
<feature type="region of interest" description="Disordered" evidence="9">
    <location>
        <begin position="1957"/>
        <end position="1980"/>
    </location>
</feature>
<gene>
    <name evidence="12" type="primary">CEP290</name>
</gene>
<dbReference type="RefSeq" id="XP_067168952.1">
    <property type="nucleotide sequence ID" value="XM_067312851.1"/>
</dbReference>
<feature type="coiled-coil region" evidence="8">
    <location>
        <begin position="1600"/>
        <end position="1681"/>
    </location>
</feature>
<evidence type="ECO:0000259" key="10">
    <source>
        <dbReference type="Pfam" id="PF16574"/>
    </source>
</evidence>